<name>A0A382MRM7_9ZZZZ</name>
<sequence>MLTMALEFCIAFSNKETAENAAEIYGGRL</sequence>
<dbReference type="EMBL" id="UINC01095280">
    <property type="protein sequence ID" value="SVC51240.1"/>
    <property type="molecule type" value="Genomic_DNA"/>
</dbReference>
<dbReference type="AlphaFoldDB" id="A0A382MRM7"/>
<accession>A0A382MRM7</accession>
<reference evidence="1" key="1">
    <citation type="submission" date="2018-05" db="EMBL/GenBank/DDBJ databases">
        <authorList>
            <person name="Lanie J.A."/>
            <person name="Ng W.-L."/>
            <person name="Kazmierczak K.M."/>
            <person name="Andrzejewski T.M."/>
            <person name="Davidsen T.M."/>
            <person name="Wayne K.J."/>
            <person name="Tettelin H."/>
            <person name="Glass J.I."/>
            <person name="Rusch D."/>
            <person name="Podicherti R."/>
            <person name="Tsui H.-C.T."/>
            <person name="Winkler M.E."/>
        </authorList>
    </citation>
    <scope>NUCLEOTIDE SEQUENCE</scope>
</reference>
<feature type="non-terminal residue" evidence="1">
    <location>
        <position position="29"/>
    </location>
</feature>
<protein>
    <submittedName>
        <fullName evidence="1">Uncharacterized protein</fullName>
    </submittedName>
</protein>
<proteinExistence type="predicted"/>
<evidence type="ECO:0000313" key="1">
    <source>
        <dbReference type="EMBL" id="SVC51240.1"/>
    </source>
</evidence>
<organism evidence="1">
    <name type="scientific">marine metagenome</name>
    <dbReference type="NCBI Taxonomy" id="408172"/>
    <lineage>
        <taxon>unclassified sequences</taxon>
        <taxon>metagenomes</taxon>
        <taxon>ecological metagenomes</taxon>
    </lineage>
</organism>
<gene>
    <name evidence="1" type="ORF">METZ01_LOCUS304094</name>
</gene>